<dbReference type="OrthoDB" id="19944at2759"/>
<feature type="region of interest" description="Disordered" evidence="5">
    <location>
        <begin position="491"/>
        <end position="513"/>
    </location>
</feature>
<dbReference type="Gene3D" id="2.130.10.10">
    <property type="entry name" value="YVTN repeat-like/Quinoprotein amine dehydrogenase"/>
    <property type="match status" value="2"/>
</dbReference>
<evidence type="ECO:0000256" key="1">
    <source>
        <dbReference type="ARBA" id="ARBA00008070"/>
    </source>
</evidence>
<dbReference type="InterPro" id="IPR000664">
    <property type="entry name" value="Lethal2_giant"/>
</dbReference>
<dbReference type="SMART" id="SM00320">
    <property type="entry name" value="WD40"/>
    <property type="match status" value="2"/>
</dbReference>
<sequence length="768" mass="83887">CRKTHPGPVVHLSDNPVDASKLLIGFECGQIVLWDLRAKAAEMRWMGTEPLRSASWHHEGKQFMTSHGDGSLATWTARVSYVRPVSVVHPHAKTNKDGKLEPCKPIQKMEWKSSRNGEPYVIFSGGLTYDKAGRTPSITVIHGKTTTVLEMEHNVVDFITLCESPWPSDFQDPHAIVVLLHNDVVVIDLLTPGYPCFQNPYPMDVHEAAVTCCSYLADCPSDLIPAFYSVGARSTQKRTGFSEREWPICGGEWSPASCSYNEIILTGHADGSIKFWDASAGTLQVLYKLKTAKVFEKPRPRSVDSGGVGAVGVNGEEDPFAIQLISLCPESRRLCVAGSGGQVILFKFRRQESVSDTWVLEIPIVYEVYDEGAVGEFTPDGDFPHSHRTQAVSANRPESADGSDPKLKKGLSENTGPLRVRVGQQKKLPGFQVHLVCLTPWTDGHPPSPITALAINSSYGLMAYGNEVGLAIVDMVQRVCLLNVGTPDLYGSADPYQRVPRSPKQLSSGSTLAAVGVSASGDVSSGADQGKERLERWEELEEQGRCRSPGTDQDVSTASTQGLAPSQSSLSASPSPPCSSPKPSTSKDSLQELEVKVEEVKCEQVSAGVVGEEMRQEEDEEEEVEEAVEALPENMPRTGRRHSWKGFSLKKRIKNKFSTDRILQRRQSSTAAFYPLPFEEPGISTCQVSVSAPQEGDEKPARPANLPLTSDPLPPAKPQRTKNRGQAAIVSEAPCQKQKEKSQLQPPTQQNPSQQQHGSNPLGNLLRR</sequence>
<dbReference type="GO" id="GO:0005096">
    <property type="term" value="F:GTPase activator activity"/>
    <property type="evidence" value="ECO:0007669"/>
    <property type="project" value="TreeGrafter"/>
</dbReference>
<evidence type="ECO:0000313" key="8">
    <source>
        <dbReference type="Proteomes" id="UP000792457"/>
    </source>
</evidence>
<organism evidence="7 8">
    <name type="scientific">Ladona fulva</name>
    <name type="common">Scarce chaser dragonfly</name>
    <name type="synonym">Libellula fulva</name>
    <dbReference type="NCBI Taxonomy" id="123851"/>
    <lineage>
        <taxon>Eukaryota</taxon>
        <taxon>Metazoa</taxon>
        <taxon>Ecdysozoa</taxon>
        <taxon>Arthropoda</taxon>
        <taxon>Hexapoda</taxon>
        <taxon>Insecta</taxon>
        <taxon>Pterygota</taxon>
        <taxon>Palaeoptera</taxon>
        <taxon>Odonata</taxon>
        <taxon>Epiprocta</taxon>
        <taxon>Anisoptera</taxon>
        <taxon>Libelluloidea</taxon>
        <taxon>Libellulidae</taxon>
        <taxon>Ladona</taxon>
    </lineage>
</organism>
<dbReference type="GO" id="GO:0006893">
    <property type="term" value="P:Golgi to plasma membrane transport"/>
    <property type="evidence" value="ECO:0007669"/>
    <property type="project" value="TreeGrafter"/>
</dbReference>
<gene>
    <name evidence="7" type="ORF">J437_LFUL001556</name>
</gene>
<dbReference type="GO" id="GO:0019905">
    <property type="term" value="F:syntaxin binding"/>
    <property type="evidence" value="ECO:0007669"/>
    <property type="project" value="TreeGrafter"/>
</dbReference>
<evidence type="ECO:0000259" key="6">
    <source>
        <dbReference type="Pfam" id="PF08366"/>
    </source>
</evidence>
<evidence type="ECO:0000256" key="3">
    <source>
        <dbReference type="ARBA" id="ARBA00022574"/>
    </source>
</evidence>
<dbReference type="SUPFAM" id="SSF50978">
    <property type="entry name" value="WD40 repeat-like"/>
    <property type="match status" value="1"/>
</dbReference>
<keyword evidence="3" id="KW-0853">WD repeat</keyword>
<dbReference type="EMBL" id="KZ308156">
    <property type="protein sequence ID" value="KAG8223279.1"/>
    <property type="molecule type" value="Genomic_DNA"/>
</dbReference>
<accession>A0A8K0NXD5</accession>
<evidence type="ECO:0000313" key="7">
    <source>
        <dbReference type="EMBL" id="KAG8223279.1"/>
    </source>
</evidence>
<keyword evidence="2" id="KW-0268">Exocytosis</keyword>
<dbReference type="PANTHER" id="PTHR10241:SF25">
    <property type="entry name" value="TOMOSYN, ISOFORM C"/>
    <property type="match status" value="1"/>
</dbReference>
<feature type="region of interest" description="Disordered" evidence="5">
    <location>
        <begin position="377"/>
        <end position="416"/>
    </location>
</feature>
<dbReference type="AlphaFoldDB" id="A0A8K0NXD5"/>
<feature type="non-terminal residue" evidence="7">
    <location>
        <position position="768"/>
    </location>
</feature>
<reference evidence="7" key="2">
    <citation type="submission" date="2017-10" db="EMBL/GenBank/DDBJ databases">
        <title>Ladona fulva Genome sequencing and assembly.</title>
        <authorList>
            <person name="Murali S."/>
            <person name="Richards S."/>
            <person name="Bandaranaike D."/>
            <person name="Bellair M."/>
            <person name="Blankenburg K."/>
            <person name="Chao H."/>
            <person name="Dinh H."/>
            <person name="Doddapaneni H."/>
            <person name="Dugan-Rocha S."/>
            <person name="Elkadiri S."/>
            <person name="Gnanaolivu R."/>
            <person name="Hernandez B."/>
            <person name="Skinner E."/>
            <person name="Javaid M."/>
            <person name="Lee S."/>
            <person name="Li M."/>
            <person name="Ming W."/>
            <person name="Munidasa M."/>
            <person name="Muniz J."/>
            <person name="Nguyen L."/>
            <person name="Hughes D."/>
            <person name="Osuji N."/>
            <person name="Pu L.-L."/>
            <person name="Puazo M."/>
            <person name="Qu C."/>
            <person name="Quiroz J."/>
            <person name="Raj R."/>
            <person name="Weissenberger G."/>
            <person name="Xin Y."/>
            <person name="Zou X."/>
            <person name="Han Y."/>
            <person name="Worley K."/>
            <person name="Muzny D."/>
            <person name="Gibbs R."/>
        </authorList>
    </citation>
    <scope>NUCLEOTIDE SEQUENCE</scope>
    <source>
        <strain evidence="7">Sampled in the wild</strain>
    </source>
</reference>
<reference evidence="7" key="1">
    <citation type="submission" date="2013-04" db="EMBL/GenBank/DDBJ databases">
        <authorList>
            <person name="Qu J."/>
            <person name="Murali S.C."/>
            <person name="Bandaranaike D."/>
            <person name="Bellair M."/>
            <person name="Blankenburg K."/>
            <person name="Chao H."/>
            <person name="Dinh H."/>
            <person name="Doddapaneni H."/>
            <person name="Downs B."/>
            <person name="Dugan-Rocha S."/>
            <person name="Elkadiri S."/>
            <person name="Gnanaolivu R.D."/>
            <person name="Hernandez B."/>
            <person name="Javaid M."/>
            <person name="Jayaseelan J.C."/>
            <person name="Lee S."/>
            <person name="Li M."/>
            <person name="Ming W."/>
            <person name="Munidasa M."/>
            <person name="Muniz J."/>
            <person name="Nguyen L."/>
            <person name="Ongeri F."/>
            <person name="Osuji N."/>
            <person name="Pu L.-L."/>
            <person name="Puazo M."/>
            <person name="Qu C."/>
            <person name="Quiroz J."/>
            <person name="Raj R."/>
            <person name="Weissenberger G."/>
            <person name="Xin Y."/>
            <person name="Zou X."/>
            <person name="Han Y."/>
            <person name="Richards S."/>
            <person name="Worley K."/>
            <person name="Muzny D."/>
            <person name="Gibbs R."/>
        </authorList>
    </citation>
    <scope>NUCLEOTIDE SEQUENCE</scope>
    <source>
        <strain evidence="7">Sampled in the wild</strain>
    </source>
</reference>
<feature type="domain" description="Lethal giant larvae homologue 2" evidence="6">
    <location>
        <begin position="100"/>
        <end position="195"/>
    </location>
</feature>
<proteinExistence type="inferred from homology"/>
<dbReference type="Proteomes" id="UP000792457">
    <property type="component" value="Unassembled WGS sequence"/>
</dbReference>
<feature type="non-terminal residue" evidence="7">
    <location>
        <position position="1"/>
    </location>
</feature>
<protein>
    <recommendedName>
        <fullName evidence="6">Lethal giant larvae homologue 2 domain-containing protein</fullName>
    </recommendedName>
</protein>
<evidence type="ECO:0000256" key="2">
    <source>
        <dbReference type="ARBA" id="ARBA00022483"/>
    </source>
</evidence>
<dbReference type="PRINTS" id="PR00962">
    <property type="entry name" value="LETHAL2GIANT"/>
</dbReference>
<dbReference type="Pfam" id="PF08366">
    <property type="entry name" value="LLGL"/>
    <property type="match status" value="1"/>
</dbReference>
<dbReference type="PANTHER" id="PTHR10241">
    <property type="entry name" value="LETHAL 2 GIANT LARVAE PROTEIN"/>
    <property type="match status" value="1"/>
</dbReference>
<comment type="similarity">
    <text evidence="1">Belongs to the WD repeat L(2)GL family.</text>
</comment>
<feature type="compositionally biased region" description="Polar residues" evidence="5">
    <location>
        <begin position="550"/>
        <end position="564"/>
    </location>
</feature>
<keyword evidence="8" id="KW-1185">Reference proteome</keyword>
<feature type="region of interest" description="Disordered" evidence="5">
    <location>
        <begin position="689"/>
        <end position="768"/>
    </location>
</feature>
<dbReference type="InterPro" id="IPR036322">
    <property type="entry name" value="WD40_repeat_dom_sf"/>
</dbReference>
<comment type="caution">
    <text evidence="7">The sequence shown here is derived from an EMBL/GenBank/DDBJ whole genome shotgun (WGS) entry which is preliminary data.</text>
</comment>
<evidence type="ECO:0000256" key="5">
    <source>
        <dbReference type="SAM" id="MobiDB-lite"/>
    </source>
</evidence>
<dbReference type="GO" id="GO:0045159">
    <property type="term" value="F:myosin II binding"/>
    <property type="evidence" value="ECO:0007669"/>
    <property type="project" value="TreeGrafter"/>
</dbReference>
<dbReference type="InterPro" id="IPR013577">
    <property type="entry name" value="LLGL2"/>
</dbReference>
<feature type="region of interest" description="Disordered" evidence="5">
    <location>
        <begin position="537"/>
        <end position="589"/>
    </location>
</feature>
<dbReference type="GO" id="GO:0005886">
    <property type="term" value="C:plasma membrane"/>
    <property type="evidence" value="ECO:0007669"/>
    <property type="project" value="TreeGrafter"/>
</dbReference>
<dbReference type="GO" id="GO:0031201">
    <property type="term" value="C:SNARE complex"/>
    <property type="evidence" value="ECO:0007669"/>
    <property type="project" value="TreeGrafter"/>
</dbReference>
<name>A0A8K0NXD5_LADFU</name>
<keyword evidence="4" id="KW-0677">Repeat</keyword>
<evidence type="ECO:0000256" key="4">
    <source>
        <dbReference type="ARBA" id="ARBA00022737"/>
    </source>
</evidence>
<feature type="compositionally biased region" description="Low complexity" evidence="5">
    <location>
        <begin position="743"/>
        <end position="756"/>
    </location>
</feature>
<dbReference type="InterPro" id="IPR001680">
    <property type="entry name" value="WD40_rpt"/>
</dbReference>
<dbReference type="InterPro" id="IPR015943">
    <property type="entry name" value="WD40/YVTN_repeat-like_dom_sf"/>
</dbReference>
<dbReference type="GO" id="GO:0006887">
    <property type="term" value="P:exocytosis"/>
    <property type="evidence" value="ECO:0007669"/>
    <property type="project" value="UniProtKB-KW"/>
</dbReference>